<dbReference type="InterPro" id="IPR002586">
    <property type="entry name" value="CobQ/CobB/MinD/ParA_Nub-bd_dom"/>
</dbReference>
<dbReference type="SMART" id="SM00382">
    <property type="entry name" value="AAA"/>
    <property type="match status" value="1"/>
</dbReference>
<keyword evidence="1" id="KW-0547">Nucleotide-binding</keyword>
<dbReference type="GO" id="GO:0005829">
    <property type="term" value="C:cytosol"/>
    <property type="evidence" value="ECO:0007669"/>
    <property type="project" value="TreeGrafter"/>
</dbReference>
<dbReference type="EMBL" id="DSGT01000009">
    <property type="protein sequence ID" value="HEW53224.1"/>
    <property type="molecule type" value="Genomic_DNA"/>
</dbReference>
<dbReference type="PANTHER" id="PTHR43384">
    <property type="entry name" value="SEPTUM SITE-DETERMINING PROTEIN MIND HOMOLOG, CHLOROPLASTIC-RELATED"/>
    <property type="match status" value="1"/>
</dbReference>
<name>A0A7C2ZQB4_9CREN</name>
<gene>
    <name evidence="4" type="ORF">ENO77_03560</name>
</gene>
<proteinExistence type="predicted"/>
<keyword evidence="2" id="KW-0067">ATP-binding</keyword>
<protein>
    <submittedName>
        <fullName evidence="4">Cobalamin biosynthesis protein CobN</fullName>
    </submittedName>
</protein>
<dbReference type="SUPFAM" id="SSF52540">
    <property type="entry name" value="P-loop containing nucleoside triphosphate hydrolases"/>
    <property type="match status" value="1"/>
</dbReference>
<evidence type="ECO:0000313" key="4">
    <source>
        <dbReference type="EMBL" id="HEW53224.1"/>
    </source>
</evidence>
<evidence type="ECO:0000256" key="2">
    <source>
        <dbReference type="ARBA" id="ARBA00022840"/>
    </source>
</evidence>
<dbReference type="GO" id="GO:0051782">
    <property type="term" value="P:negative regulation of cell division"/>
    <property type="evidence" value="ECO:0007669"/>
    <property type="project" value="TreeGrafter"/>
</dbReference>
<evidence type="ECO:0000256" key="1">
    <source>
        <dbReference type="ARBA" id="ARBA00022741"/>
    </source>
</evidence>
<dbReference type="GO" id="GO:0005524">
    <property type="term" value="F:ATP binding"/>
    <property type="evidence" value="ECO:0007669"/>
    <property type="project" value="UniProtKB-KW"/>
</dbReference>
<dbReference type="GO" id="GO:0009898">
    <property type="term" value="C:cytoplasmic side of plasma membrane"/>
    <property type="evidence" value="ECO:0007669"/>
    <property type="project" value="TreeGrafter"/>
</dbReference>
<dbReference type="GO" id="GO:0016887">
    <property type="term" value="F:ATP hydrolysis activity"/>
    <property type="evidence" value="ECO:0007669"/>
    <property type="project" value="TreeGrafter"/>
</dbReference>
<dbReference type="InterPro" id="IPR027417">
    <property type="entry name" value="P-loop_NTPase"/>
</dbReference>
<dbReference type="PIRSF" id="PIRSF005647">
    <property type="entry name" value="CooC"/>
    <property type="match status" value="1"/>
</dbReference>
<dbReference type="Gene3D" id="3.40.50.300">
    <property type="entry name" value="P-loop containing nucleotide triphosphate hydrolases"/>
    <property type="match status" value="1"/>
</dbReference>
<dbReference type="InterPro" id="IPR003593">
    <property type="entry name" value="AAA+_ATPase"/>
</dbReference>
<dbReference type="AlphaFoldDB" id="A0A7C2ZQB4"/>
<evidence type="ECO:0000259" key="3">
    <source>
        <dbReference type="SMART" id="SM00382"/>
    </source>
</evidence>
<dbReference type="Pfam" id="PF01656">
    <property type="entry name" value="CbiA"/>
    <property type="match status" value="1"/>
</dbReference>
<feature type="domain" description="AAA+ ATPase" evidence="3">
    <location>
        <begin position="2"/>
        <end position="188"/>
    </location>
</feature>
<dbReference type="PANTHER" id="PTHR43384:SF6">
    <property type="entry name" value="SEPTUM SITE-DETERMINING PROTEIN MIND HOMOLOG, CHLOROPLASTIC"/>
    <property type="match status" value="1"/>
</dbReference>
<organism evidence="4">
    <name type="scientific">Ignisphaera aggregans</name>
    <dbReference type="NCBI Taxonomy" id="334771"/>
    <lineage>
        <taxon>Archaea</taxon>
        <taxon>Thermoproteota</taxon>
        <taxon>Thermoprotei</taxon>
        <taxon>Desulfurococcales</taxon>
        <taxon>Desulfurococcaceae</taxon>
        <taxon>Ignisphaera</taxon>
    </lineage>
</organism>
<reference evidence="4" key="1">
    <citation type="journal article" date="2020" name="mSystems">
        <title>Genome- and Community-Level Interaction Insights into Carbon Utilization and Element Cycling Functions of Hydrothermarchaeota in Hydrothermal Sediment.</title>
        <authorList>
            <person name="Zhou Z."/>
            <person name="Liu Y."/>
            <person name="Xu W."/>
            <person name="Pan J."/>
            <person name="Luo Z.H."/>
            <person name="Li M."/>
        </authorList>
    </citation>
    <scope>NUCLEOTIDE SEQUENCE [LARGE SCALE GENOMIC DNA]</scope>
    <source>
        <strain evidence="4">SpSt-16</strain>
    </source>
</reference>
<sequence>MKIAVVGKGGVGKTTIAANLARLLGRDGYNVIAVDADPSLNLASAVGIPWDAAKKAPVLFDEEEFIRSRTVLEGGFYVLNPKVDDVVERFGIKGPDNVTVIKLGEVRKGGTRCLCPEYSFLRALLSHLILGKKDIVILDMVAGLEPLSRGTIKGVSIVLCIVEPSLKSVDVANQVYRLSQDLGLTKVEYVANKVRSEKDVKYIEEMVGRKVFHSIPYDESVVEADALGVSLIDHRPDSAAVKAISQLKEKIVSRSIS</sequence>
<dbReference type="InterPro" id="IPR050625">
    <property type="entry name" value="ParA/MinD_ATPase"/>
</dbReference>
<accession>A0A7C2ZQB4</accession>
<dbReference type="InterPro" id="IPR014433">
    <property type="entry name" value="CooC"/>
</dbReference>
<comment type="caution">
    <text evidence="4">The sequence shown here is derived from an EMBL/GenBank/DDBJ whole genome shotgun (WGS) entry which is preliminary data.</text>
</comment>